<name>A0AC58SFB8_TOBAC</name>
<sequence>MVRSCNTSFITLIPKKKGAVELKDFRPISLISNVYKLVAKILAERMKRVIGKLGSGQQSAFIKNRQITDASLIANEVLDWRIKNMETVLLCKLDIEKDFDQSKLVIPYQHAEDDEIWSPVGLFSPTKRPQARRSPFSIPPFTGHGRPYTNAGQSQGDELDTGVSNDTLIFCGAERLQVSHLNLTLLIFEGISGLQINMLKSTIYLINEVSNLEELAEFLCCKIGSLPTTYLGLPLGAKYKSIGVWSDVVEKVEKRLSAWQMQYLSMGGRLTLIISVLDSIPSYCMSLYPMPSSVLKQLERLRRRFLWEGNNTTHKFPLVKWAKVIRPKYDGGMGLRNLKLHNKNMLMKWLWRYGQLELAYWEDVITTKHGAQNQWCTKENNAPHEIAGCYNSLNAHNREGNTWNPLFRRNLQDWEMNDLLLILSTLEECKIKEHQPERLIWVNSIRGKYTIKAIYNLICSQNEMLEDWPWKHVWRTRQPLKVSCFT</sequence>
<reference evidence="1" key="1">
    <citation type="journal article" date="2014" name="Nat. Commun.">
        <title>The tobacco genome sequence and its comparison with those of tomato and potato.</title>
        <authorList>
            <person name="Sierro N."/>
            <person name="Battey J.N."/>
            <person name="Ouadi S."/>
            <person name="Bakaher N."/>
            <person name="Bovet L."/>
            <person name="Willig A."/>
            <person name="Goepfert S."/>
            <person name="Peitsch M.C."/>
            <person name="Ivanov N.V."/>
        </authorList>
    </citation>
    <scope>NUCLEOTIDE SEQUENCE [LARGE SCALE GENOMIC DNA]</scope>
</reference>
<dbReference type="Proteomes" id="UP000790787">
    <property type="component" value="Chromosome 12"/>
</dbReference>
<protein>
    <submittedName>
        <fullName evidence="2">Uncharacterized protein LOC142167360</fullName>
    </submittedName>
</protein>
<accession>A0AC58SFB8</accession>
<organism evidence="1 2">
    <name type="scientific">Nicotiana tabacum</name>
    <name type="common">Common tobacco</name>
    <dbReference type="NCBI Taxonomy" id="4097"/>
    <lineage>
        <taxon>Eukaryota</taxon>
        <taxon>Viridiplantae</taxon>
        <taxon>Streptophyta</taxon>
        <taxon>Embryophyta</taxon>
        <taxon>Tracheophyta</taxon>
        <taxon>Spermatophyta</taxon>
        <taxon>Magnoliopsida</taxon>
        <taxon>eudicotyledons</taxon>
        <taxon>Gunneridae</taxon>
        <taxon>Pentapetalae</taxon>
        <taxon>asterids</taxon>
        <taxon>lamiids</taxon>
        <taxon>Solanales</taxon>
        <taxon>Solanaceae</taxon>
        <taxon>Nicotianoideae</taxon>
        <taxon>Nicotianeae</taxon>
        <taxon>Nicotiana</taxon>
    </lineage>
</organism>
<evidence type="ECO:0000313" key="1">
    <source>
        <dbReference type="Proteomes" id="UP000790787"/>
    </source>
</evidence>
<gene>
    <name evidence="2" type="primary">LOC142167360</name>
</gene>
<evidence type="ECO:0000313" key="2">
    <source>
        <dbReference type="RefSeq" id="XP_075083624.1"/>
    </source>
</evidence>
<dbReference type="RefSeq" id="XP_075083624.1">
    <property type="nucleotide sequence ID" value="XM_075227523.1"/>
</dbReference>
<reference evidence="2" key="2">
    <citation type="submission" date="2025-08" db="UniProtKB">
        <authorList>
            <consortium name="RefSeq"/>
        </authorList>
    </citation>
    <scope>IDENTIFICATION</scope>
    <source>
        <tissue evidence="2">Leaf</tissue>
    </source>
</reference>
<proteinExistence type="predicted"/>
<keyword evidence="1" id="KW-1185">Reference proteome</keyword>